<feature type="domain" description="Aldehyde dehydrogenase" evidence="7">
    <location>
        <begin position="2"/>
        <end position="447"/>
    </location>
</feature>
<evidence type="ECO:0000256" key="5">
    <source>
        <dbReference type="PROSITE-ProRule" id="PRU10007"/>
    </source>
</evidence>
<accession>A0A9W6KUS7</accession>
<evidence type="ECO:0000256" key="2">
    <source>
        <dbReference type="ARBA" id="ARBA00023002"/>
    </source>
</evidence>
<dbReference type="FunFam" id="3.40.605.10:FF:000007">
    <property type="entry name" value="NAD/NADP-dependent betaine aldehyde dehydrogenase"/>
    <property type="match status" value="1"/>
</dbReference>
<dbReference type="Gene3D" id="3.40.605.10">
    <property type="entry name" value="Aldehyde Dehydrogenase, Chain A, domain 1"/>
    <property type="match status" value="1"/>
</dbReference>
<dbReference type="CDD" id="cd07138">
    <property type="entry name" value="ALDH_CddD_SSP0762"/>
    <property type="match status" value="1"/>
</dbReference>
<dbReference type="Gene3D" id="3.40.309.10">
    <property type="entry name" value="Aldehyde Dehydrogenase, Chain A, domain 2"/>
    <property type="match status" value="1"/>
</dbReference>
<evidence type="ECO:0000313" key="8">
    <source>
        <dbReference type="EMBL" id="GLL06800.1"/>
    </source>
</evidence>
<dbReference type="Pfam" id="PF00171">
    <property type="entry name" value="Aldedh"/>
    <property type="match status" value="1"/>
</dbReference>
<dbReference type="RefSeq" id="WP_261960591.1">
    <property type="nucleotide sequence ID" value="NZ_BAAAXA010000001.1"/>
</dbReference>
<dbReference type="InterPro" id="IPR016160">
    <property type="entry name" value="Ald_DH_CS_CYS"/>
</dbReference>
<gene>
    <name evidence="8" type="ORF">GCM10017581_085500</name>
</gene>
<comment type="caution">
    <text evidence="8">The sequence shown here is derived from an EMBL/GenBank/DDBJ whole genome shotgun (WGS) entry which is preliminary data.</text>
</comment>
<dbReference type="FunFam" id="3.40.309.10:FF:000012">
    <property type="entry name" value="Betaine aldehyde dehydrogenase"/>
    <property type="match status" value="1"/>
</dbReference>
<feature type="active site" evidence="5">
    <location>
        <position position="225"/>
    </location>
</feature>
<reference evidence="8" key="1">
    <citation type="journal article" date="2014" name="Int. J. Syst. Evol. Microbiol.">
        <title>Complete genome sequence of Corynebacterium casei LMG S-19264T (=DSM 44701T), isolated from a smear-ripened cheese.</title>
        <authorList>
            <consortium name="US DOE Joint Genome Institute (JGI-PGF)"/>
            <person name="Walter F."/>
            <person name="Albersmeier A."/>
            <person name="Kalinowski J."/>
            <person name="Ruckert C."/>
        </authorList>
    </citation>
    <scope>NUCLEOTIDE SEQUENCE</scope>
    <source>
        <strain evidence="8">VKM Ac-1321</strain>
    </source>
</reference>
<keyword evidence="2 6" id="KW-0560">Oxidoreductase</keyword>
<name>A0A9W6KUS7_9ACTN</name>
<dbReference type="PROSITE" id="PS00687">
    <property type="entry name" value="ALDEHYDE_DEHYDR_GLU"/>
    <property type="match status" value="1"/>
</dbReference>
<sequence>MIDVINPATEQVIGSVAAGSPDTVSGAVAAARAAQPAWAALPRTERAARLRALQEGLAAAAPELAELISAEMGAPLPVARKVQVGLPLATLQSMVELLDNPEVPETIGNSRVYREPVGVVAAITPWNYPLHQTVAKVAPALAAGNTVVHKPSEVAPLSANRLAELVRAAGIPDGVYNVVHGYGDPTGAALAGHPGIDLVSFTGSTAAGRRVAALAAANVTRVALELGGKSANVILDDADLAAAVKVGVANCFLNSGQTCTAWTRMLVPESRHDEAVELAVAAAAKYTVGDPSDPATRLGPLASAAQRDRVLGYIERGRRDGATVAFGGGEVPAVGYYVAPVVFAGVDPESVIAQEEIFGPVLSIIRYRDEADAVRIANATRYGLAGAVWSADRDRALAVARLMRTGQVDINGGSFNPLAPFGGIGDSGYGRELGPHGYDEFTAVKAVQL</sequence>
<dbReference type="InterPro" id="IPR016163">
    <property type="entry name" value="Ald_DH_C"/>
</dbReference>
<evidence type="ECO:0000313" key="9">
    <source>
        <dbReference type="Proteomes" id="UP001143480"/>
    </source>
</evidence>
<dbReference type="EC" id="1.2.1.3" evidence="3"/>
<dbReference type="InterPro" id="IPR016162">
    <property type="entry name" value="Ald_DH_N"/>
</dbReference>
<keyword evidence="9" id="KW-1185">Reference proteome</keyword>
<evidence type="ECO:0000256" key="4">
    <source>
        <dbReference type="ARBA" id="ARBA00049194"/>
    </source>
</evidence>
<dbReference type="PROSITE" id="PS00070">
    <property type="entry name" value="ALDEHYDE_DEHYDR_CYS"/>
    <property type="match status" value="1"/>
</dbReference>
<protein>
    <recommendedName>
        <fullName evidence="3">aldehyde dehydrogenase (NAD(+))</fullName>
        <ecNumber evidence="3">1.2.1.3</ecNumber>
    </recommendedName>
</protein>
<dbReference type="InterPro" id="IPR029510">
    <property type="entry name" value="Ald_DH_CS_GLU"/>
</dbReference>
<proteinExistence type="inferred from homology"/>
<dbReference type="InterPro" id="IPR016161">
    <property type="entry name" value="Ald_DH/histidinol_DH"/>
</dbReference>
<reference evidence="8" key="2">
    <citation type="submission" date="2023-01" db="EMBL/GenBank/DDBJ databases">
        <authorList>
            <person name="Sun Q."/>
            <person name="Evtushenko L."/>
        </authorList>
    </citation>
    <scope>NUCLEOTIDE SEQUENCE</scope>
    <source>
        <strain evidence="8">VKM Ac-1321</strain>
    </source>
</reference>
<dbReference type="Proteomes" id="UP001143480">
    <property type="component" value="Unassembled WGS sequence"/>
</dbReference>
<organism evidence="8 9">
    <name type="scientific">Dactylosporangium matsuzakiense</name>
    <dbReference type="NCBI Taxonomy" id="53360"/>
    <lineage>
        <taxon>Bacteria</taxon>
        <taxon>Bacillati</taxon>
        <taxon>Actinomycetota</taxon>
        <taxon>Actinomycetes</taxon>
        <taxon>Micromonosporales</taxon>
        <taxon>Micromonosporaceae</taxon>
        <taxon>Dactylosporangium</taxon>
    </lineage>
</organism>
<dbReference type="InterPro" id="IPR015590">
    <property type="entry name" value="Aldehyde_DH_dom"/>
</dbReference>
<evidence type="ECO:0000256" key="6">
    <source>
        <dbReference type="RuleBase" id="RU003345"/>
    </source>
</evidence>
<dbReference type="EMBL" id="BSFP01000078">
    <property type="protein sequence ID" value="GLL06800.1"/>
    <property type="molecule type" value="Genomic_DNA"/>
</dbReference>
<evidence type="ECO:0000259" key="7">
    <source>
        <dbReference type="Pfam" id="PF00171"/>
    </source>
</evidence>
<comment type="similarity">
    <text evidence="1 6">Belongs to the aldehyde dehydrogenase family.</text>
</comment>
<dbReference type="PANTHER" id="PTHR42804:SF1">
    <property type="entry name" value="ALDEHYDE DEHYDROGENASE-RELATED"/>
    <property type="match status" value="1"/>
</dbReference>
<comment type="catalytic activity">
    <reaction evidence="4">
        <text>an aldehyde + NAD(+) + H2O = a carboxylate + NADH + 2 H(+)</text>
        <dbReference type="Rhea" id="RHEA:16185"/>
        <dbReference type="ChEBI" id="CHEBI:15377"/>
        <dbReference type="ChEBI" id="CHEBI:15378"/>
        <dbReference type="ChEBI" id="CHEBI:17478"/>
        <dbReference type="ChEBI" id="CHEBI:29067"/>
        <dbReference type="ChEBI" id="CHEBI:57540"/>
        <dbReference type="ChEBI" id="CHEBI:57945"/>
        <dbReference type="EC" id="1.2.1.3"/>
    </reaction>
</comment>
<evidence type="ECO:0000256" key="1">
    <source>
        <dbReference type="ARBA" id="ARBA00009986"/>
    </source>
</evidence>
<dbReference type="AlphaFoldDB" id="A0A9W6KUS7"/>
<dbReference type="SUPFAM" id="SSF53720">
    <property type="entry name" value="ALDH-like"/>
    <property type="match status" value="1"/>
</dbReference>
<dbReference type="GO" id="GO:0004029">
    <property type="term" value="F:aldehyde dehydrogenase (NAD+) activity"/>
    <property type="evidence" value="ECO:0007669"/>
    <property type="project" value="UniProtKB-EC"/>
</dbReference>
<dbReference type="PANTHER" id="PTHR42804">
    <property type="entry name" value="ALDEHYDE DEHYDROGENASE"/>
    <property type="match status" value="1"/>
</dbReference>
<evidence type="ECO:0000256" key="3">
    <source>
        <dbReference type="ARBA" id="ARBA00024226"/>
    </source>
</evidence>